<proteinExistence type="predicted"/>
<reference evidence="1 2" key="1">
    <citation type="submission" date="2014-02" db="EMBL/GenBank/DDBJ databases">
        <authorList>
            <person name="Sears C."/>
            <person name="Carroll K."/>
            <person name="Sack B.R."/>
            <person name="Qadri F."/>
            <person name="Myers L.L."/>
            <person name="Chung G.-T."/>
            <person name="Escheverria P."/>
            <person name="Fraser C.M."/>
            <person name="Sadzewicz L."/>
            <person name="Shefchek K.A."/>
            <person name="Tallon L."/>
            <person name="Das S.P."/>
            <person name="Daugherty S."/>
            <person name="Mongodin E.F."/>
        </authorList>
    </citation>
    <scope>NUCLEOTIDE SEQUENCE [LARGE SCALE GENOMIC DNA]</scope>
    <source>
        <strain evidence="1 2">3976T8</strain>
    </source>
</reference>
<comment type="caution">
    <text evidence="1">The sequence shown here is derived from an EMBL/GenBank/DDBJ whole genome shotgun (WGS) entry which is preliminary data.</text>
</comment>
<organism evidence="1 2">
    <name type="scientific">Bacteroides fragilis str. 3976T8</name>
    <dbReference type="NCBI Taxonomy" id="1339314"/>
    <lineage>
        <taxon>Bacteria</taxon>
        <taxon>Pseudomonadati</taxon>
        <taxon>Bacteroidota</taxon>
        <taxon>Bacteroidia</taxon>
        <taxon>Bacteroidales</taxon>
        <taxon>Bacteroidaceae</taxon>
        <taxon>Bacteroides</taxon>
    </lineage>
</organism>
<protein>
    <submittedName>
        <fullName evidence="1">Uncharacterized protein</fullName>
    </submittedName>
</protein>
<sequence length="40" mass="4726">MNDAERDDRLKDYTGTQTMYLVGVPVFCFFAEWCQEEEMG</sequence>
<dbReference type="Proteomes" id="UP000020938">
    <property type="component" value="Unassembled WGS sequence"/>
</dbReference>
<dbReference type="EMBL" id="JGDS01000051">
    <property type="protein sequence ID" value="EXZ73323.1"/>
    <property type="molecule type" value="Genomic_DNA"/>
</dbReference>
<gene>
    <name evidence="1" type="ORF">M123_2278</name>
</gene>
<dbReference type="AlphaFoldDB" id="A0A016AW70"/>
<accession>A0A016AW70</accession>
<evidence type="ECO:0000313" key="2">
    <source>
        <dbReference type="Proteomes" id="UP000020938"/>
    </source>
</evidence>
<evidence type="ECO:0000313" key="1">
    <source>
        <dbReference type="EMBL" id="EXZ73323.1"/>
    </source>
</evidence>
<dbReference type="PATRIC" id="fig|1339314.3.peg.2483"/>
<name>A0A016AW70_BACFG</name>